<protein>
    <submittedName>
        <fullName evidence="3">Uncharacterized protein</fullName>
    </submittedName>
</protein>
<organism evidence="3 4">
    <name type="scientific">Gracilariopsis chorda</name>
    <dbReference type="NCBI Taxonomy" id="448386"/>
    <lineage>
        <taxon>Eukaryota</taxon>
        <taxon>Rhodophyta</taxon>
        <taxon>Florideophyceae</taxon>
        <taxon>Rhodymeniophycidae</taxon>
        <taxon>Gracilariales</taxon>
        <taxon>Gracilariaceae</taxon>
        <taxon>Gracilariopsis</taxon>
    </lineage>
</organism>
<evidence type="ECO:0000313" key="4">
    <source>
        <dbReference type="Proteomes" id="UP000247409"/>
    </source>
</evidence>
<dbReference type="EMBL" id="NBIV01000027">
    <property type="protein sequence ID" value="PXF47251.1"/>
    <property type="molecule type" value="Genomic_DNA"/>
</dbReference>
<gene>
    <name evidence="3" type="ORF">BWQ96_03026</name>
</gene>
<keyword evidence="1" id="KW-1133">Transmembrane helix</keyword>
<keyword evidence="1" id="KW-0472">Membrane</keyword>
<feature type="transmembrane region" description="Helical" evidence="1">
    <location>
        <begin position="135"/>
        <end position="157"/>
    </location>
</feature>
<name>A0A2V3IYQ3_9FLOR</name>
<accession>A0A2V3IYQ3</accession>
<proteinExistence type="predicted"/>
<keyword evidence="4" id="KW-1185">Reference proteome</keyword>
<feature type="chain" id="PRO_5015974022" evidence="2">
    <location>
        <begin position="21"/>
        <end position="597"/>
    </location>
</feature>
<dbReference type="AlphaFoldDB" id="A0A2V3IYQ3"/>
<comment type="caution">
    <text evidence="3">The sequence shown here is derived from an EMBL/GenBank/DDBJ whole genome shotgun (WGS) entry which is preliminary data.</text>
</comment>
<keyword evidence="2" id="KW-0732">Signal</keyword>
<keyword evidence="1" id="KW-0812">Transmembrane</keyword>
<feature type="transmembrane region" description="Helical" evidence="1">
    <location>
        <begin position="36"/>
        <end position="52"/>
    </location>
</feature>
<sequence length="597" mass="66011">MRTLTIQILLLASLLQKARPQDDPAQKVIIEANETWQSGLVLIYSAVILIALRLSSTIHHSPLSPLRGILRVYYYAAAALAAGLASTLTLVFLSIFDTTRDVARDLMPCASPLLALGGFLVLLPQSRAPQMDAQPIAAVMGISYWVAFLAAVLLNALTIAASTINDRVITLSLTSSRTSVREFIGSGWAKLPPEKELSHEGCLRIGARPVVSAVVVNEENLEMHLLLEEKHNTVQLISGTTGNVVGYLPLADWLNNPFGDEVASVRIRMTEFFQEILRRSIWSASRADSEVEWFPGAYLTFGSIVHQLLLPVPPPNHAALGLTIGVIDLGQDMYSQLNDYQNKLIRIDRITTGLPQPHCNIIRILLKVICSHLYAVHETSIVDLALHIIARVLNTHCRGQHDDINVQELCVVFDGIHEVLFDAEDHMGEPHRRLHALVTDIEQERVHWIFENEKASLESYLSKKSHAIIADEHNSNVMKDRSAETNLLPHLEAITLSTEQTGAEGIRGNTLRLHRTIIPEQDAKTWGNDEHVITESEWNESRRRNMVRVWPVNWDSDMSETASVVATVKGIAEIASLQAITSGIAAGSVLFGRLLGA</sequence>
<evidence type="ECO:0000313" key="3">
    <source>
        <dbReference type="EMBL" id="PXF47251.1"/>
    </source>
</evidence>
<feature type="transmembrane region" description="Helical" evidence="1">
    <location>
        <begin position="72"/>
        <end position="96"/>
    </location>
</feature>
<feature type="signal peptide" evidence="2">
    <location>
        <begin position="1"/>
        <end position="20"/>
    </location>
</feature>
<evidence type="ECO:0000256" key="2">
    <source>
        <dbReference type="SAM" id="SignalP"/>
    </source>
</evidence>
<dbReference type="Proteomes" id="UP000247409">
    <property type="component" value="Unassembled WGS sequence"/>
</dbReference>
<reference evidence="3 4" key="1">
    <citation type="journal article" date="2018" name="Mol. Biol. Evol.">
        <title>Analysis of the draft genome of the red seaweed Gracilariopsis chorda provides insights into genome size evolution in Rhodophyta.</title>
        <authorList>
            <person name="Lee J."/>
            <person name="Yang E.C."/>
            <person name="Graf L."/>
            <person name="Yang J.H."/>
            <person name="Qiu H."/>
            <person name="Zel Zion U."/>
            <person name="Chan C.X."/>
            <person name="Stephens T.G."/>
            <person name="Weber A.P.M."/>
            <person name="Boo G.H."/>
            <person name="Boo S.M."/>
            <person name="Kim K.M."/>
            <person name="Shin Y."/>
            <person name="Jung M."/>
            <person name="Lee S.J."/>
            <person name="Yim H.S."/>
            <person name="Lee J.H."/>
            <person name="Bhattacharya D."/>
            <person name="Yoon H.S."/>
        </authorList>
    </citation>
    <scope>NUCLEOTIDE SEQUENCE [LARGE SCALE GENOMIC DNA]</scope>
    <source>
        <strain evidence="3 4">SKKU-2015</strain>
        <tissue evidence="3">Whole body</tissue>
    </source>
</reference>
<evidence type="ECO:0000256" key="1">
    <source>
        <dbReference type="SAM" id="Phobius"/>
    </source>
</evidence>